<gene>
    <name evidence="2" type="ORF">ABLO99_07130</name>
</gene>
<feature type="transmembrane region" description="Helical" evidence="1">
    <location>
        <begin position="61"/>
        <end position="82"/>
    </location>
</feature>
<organism evidence="2">
    <name type="scientific">Wolbachia endosymbiont of Armadillidium arcangelii</name>
    <dbReference type="NCBI Taxonomy" id="3158571"/>
    <lineage>
        <taxon>Bacteria</taxon>
        <taxon>Pseudomonadati</taxon>
        <taxon>Pseudomonadota</taxon>
        <taxon>Alphaproteobacteria</taxon>
        <taxon>Rickettsiales</taxon>
        <taxon>Anaplasmataceae</taxon>
        <taxon>Wolbachieae</taxon>
        <taxon>Wolbachia</taxon>
    </lineage>
</organism>
<evidence type="ECO:0000256" key="1">
    <source>
        <dbReference type="SAM" id="Phobius"/>
    </source>
</evidence>
<name>A0AAU7Q1N7_9RICK</name>
<keyword evidence="1" id="KW-0812">Transmembrane</keyword>
<feature type="transmembrane region" description="Helical" evidence="1">
    <location>
        <begin position="88"/>
        <end position="111"/>
    </location>
</feature>
<reference evidence="2" key="1">
    <citation type="submission" date="2024-06" db="EMBL/GenBank/DDBJ databases">
        <authorList>
            <person name="Dussert Y."/>
            <person name="Peccoud J."/>
            <person name="Pigeault R."/>
        </authorList>
    </citation>
    <scope>NUCLEOTIDE SEQUENCE</scope>
    <source>
        <strain evidence="2">WArc</strain>
    </source>
</reference>
<keyword evidence="1" id="KW-1133">Transmembrane helix</keyword>
<proteinExistence type="predicted"/>
<evidence type="ECO:0000313" key="2">
    <source>
        <dbReference type="EMBL" id="XBS66928.1"/>
    </source>
</evidence>
<dbReference type="EMBL" id="CP157942">
    <property type="protein sequence ID" value="XBS66928.1"/>
    <property type="molecule type" value="Genomic_DNA"/>
</dbReference>
<dbReference type="RefSeq" id="WP_349967407.1">
    <property type="nucleotide sequence ID" value="NZ_CP157942.1"/>
</dbReference>
<keyword evidence="1" id="KW-0472">Membrane</keyword>
<dbReference type="AlphaFoldDB" id="A0AAU7Q1N7"/>
<accession>A0AAU7Q1N7</accession>
<sequence>MKFEQCVKGKMLELDHLRHKTINDLTNFVDTRPDIEEFDWISKNTSNNLKRKKGNNISNNMKLRCIGAAIGLVSCSILFRVSSFNSCWCFWCSVVGALLGAGAGYVVGKCLDKIEVTNMQRERSC</sequence>
<protein>
    <submittedName>
        <fullName evidence="2">Uncharacterized protein</fullName>
    </submittedName>
</protein>